<feature type="compositionally biased region" description="Polar residues" evidence="1">
    <location>
        <begin position="310"/>
        <end position="320"/>
    </location>
</feature>
<dbReference type="PANTHER" id="PTHR22941">
    <property type="entry name" value="SERPENTINE RECEPTOR"/>
    <property type="match status" value="1"/>
</dbReference>
<name>A0AA39HA65_9BILA</name>
<keyword evidence="2" id="KW-1133">Transmembrane helix</keyword>
<dbReference type="SUPFAM" id="SSF81321">
    <property type="entry name" value="Family A G protein-coupled receptor-like"/>
    <property type="match status" value="1"/>
</dbReference>
<reference evidence="3" key="1">
    <citation type="submission" date="2023-06" db="EMBL/GenBank/DDBJ databases">
        <title>Genomic analysis of the entomopathogenic nematode Steinernema hermaphroditum.</title>
        <authorList>
            <person name="Schwarz E.M."/>
            <person name="Heppert J.K."/>
            <person name="Baniya A."/>
            <person name="Schwartz H.T."/>
            <person name="Tan C.-H."/>
            <person name="Antoshechkin I."/>
            <person name="Sternberg P.W."/>
            <person name="Goodrich-Blair H."/>
            <person name="Dillman A.R."/>
        </authorList>
    </citation>
    <scope>NUCLEOTIDE SEQUENCE</scope>
    <source>
        <strain evidence="3">PS9179</strain>
        <tissue evidence="3">Whole animal</tissue>
    </source>
</reference>
<dbReference type="InterPro" id="IPR053220">
    <property type="entry name" value="Nematode_rcpt-like_serp_H"/>
</dbReference>
<keyword evidence="2" id="KW-0812">Transmembrane</keyword>
<feature type="transmembrane region" description="Helical" evidence="2">
    <location>
        <begin position="95"/>
        <end position="121"/>
    </location>
</feature>
<feature type="transmembrane region" description="Helical" evidence="2">
    <location>
        <begin position="142"/>
        <end position="166"/>
    </location>
</feature>
<protein>
    <recommendedName>
        <fullName evidence="5">G-protein coupled receptors family 1 profile domain-containing protein</fullName>
    </recommendedName>
</protein>
<evidence type="ECO:0000256" key="2">
    <source>
        <dbReference type="SAM" id="Phobius"/>
    </source>
</evidence>
<accession>A0AA39HA65</accession>
<keyword evidence="4" id="KW-1185">Reference proteome</keyword>
<organism evidence="3 4">
    <name type="scientific">Steinernema hermaphroditum</name>
    <dbReference type="NCBI Taxonomy" id="289476"/>
    <lineage>
        <taxon>Eukaryota</taxon>
        <taxon>Metazoa</taxon>
        <taxon>Ecdysozoa</taxon>
        <taxon>Nematoda</taxon>
        <taxon>Chromadorea</taxon>
        <taxon>Rhabditida</taxon>
        <taxon>Tylenchina</taxon>
        <taxon>Panagrolaimomorpha</taxon>
        <taxon>Strongyloidoidea</taxon>
        <taxon>Steinernematidae</taxon>
        <taxon>Steinernema</taxon>
    </lineage>
</organism>
<dbReference type="AlphaFoldDB" id="A0AA39HA65"/>
<evidence type="ECO:0008006" key="5">
    <source>
        <dbReference type="Google" id="ProtNLM"/>
    </source>
</evidence>
<gene>
    <name evidence="3" type="ORF">QR680_015577</name>
</gene>
<feature type="transmembrane region" description="Helical" evidence="2">
    <location>
        <begin position="199"/>
        <end position="221"/>
    </location>
</feature>
<feature type="transmembrane region" description="Helical" evidence="2">
    <location>
        <begin position="19"/>
        <end position="40"/>
    </location>
</feature>
<dbReference type="Pfam" id="PF10327">
    <property type="entry name" value="7TM_GPCR_Sri"/>
    <property type="match status" value="1"/>
</dbReference>
<keyword evidence="2" id="KW-0472">Membrane</keyword>
<evidence type="ECO:0000313" key="3">
    <source>
        <dbReference type="EMBL" id="KAK0401068.1"/>
    </source>
</evidence>
<sequence>MIEKDIIQDTENEFEPFRIFILTNAVIALPLNLLVFYLIMFKSPKYLNKYKYILLNIWVWVFVTDMLLDVVVVPLPLMDIFSFYATGLVRYMDPSVGFGCYAFGVFCVSESLMSLLIAFFYRYRSLKYELQIFGKPVTMIHYCIGITFLLVVPPGTVGLGVVSTYVPSDHFQKYINKNRPDYMPFLEQRRVFGTNTRNFLIGCGVYFLWIIAWTFMVAWCIRGIMRQFKENRASLSDFTYRLHVQLLKSLIIQTASPMVLRAVPISVDLVGLICGFNITNAILGNVKSSLDDQLSSGRHAHSTIPKSCPGSYSQKEWNEG</sequence>
<evidence type="ECO:0000313" key="4">
    <source>
        <dbReference type="Proteomes" id="UP001175271"/>
    </source>
</evidence>
<feature type="region of interest" description="Disordered" evidence="1">
    <location>
        <begin position="297"/>
        <end position="320"/>
    </location>
</feature>
<dbReference type="EMBL" id="JAUCMV010000004">
    <property type="protein sequence ID" value="KAK0401068.1"/>
    <property type="molecule type" value="Genomic_DNA"/>
</dbReference>
<comment type="caution">
    <text evidence="3">The sequence shown here is derived from an EMBL/GenBank/DDBJ whole genome shotgun (WGS) entry which is preliminary data.</text>
</comment>
<dbReference type="InterPro" id="IPR019429">
    <property type="entry name" value="7TM_GPCR_serpentine_rcpt_Sri"/>
</dbReference>
<evidence type="ECO:0000256" key="1">
    <source>
        <dbReference type="SAM" id="MobiDB-lite"/>
    </source>
</evidence>
<proteinExistence type="predicted"/>
<dbReference type="Proteomes" id="UP001175271">
    <property type="component" value="Unassembled WGS sequence"/>
</dbReference>
<feature type="transmembrane region" description="Helical" evidence="2">
    <location>
        <begin position="52"/>
        <end position="75"/>
    </location>
</feature>